<dbReference type="SMART" id="SM01117">
    <property type="entry name" value="Cyt-b5"/>
    <property type="match status" value="1"/>
</dbReference>
<evidence type="ECO:0000256" key="5">
    <source>
        <dbReference type="ARBA" id="ARBA00022723"/>
    </source>
</evidence>
<keyword evidence="5 14" id="KW-0479">Metal-binding</keyword>
<evidence type="ECO:0000256" key="4">
    <source>
        <dbReference type="ARBA" id="ARBA00022692"/>
    </source>
</evidence>
<evidence type="ECO:0000256" key="7">
    <source>
        <dbReference type="ARBA" id="ARBA00022848"/>
    </source>
</evidence>
<evidence type="ECO:0000256" key="6">
    <source>
        <dbReference type="ARBA" id="ARBA00022824"/>
    </source>
</evidence>
<evidence type="ECO:0000256" key="3">
    <source>
        <dbReference type="ARBA" id="ARBA00022617"/>
    </source>
</evidence>
<dbReference type="FunFam" id="3.10.120.10:FF:000002">
    <property type="entry name" value="Cytochrome b5 type B"/>
    <property type="match status" value="1"/>
</dbReference>
<evidence type="ECO:0000256" key="9">
    <source>
        <dbReference type="ARBA" id="ARBA00023004"/>
    </source>
</evidence>
<evidence type="ECO:0000256" key="12">
    <source>
        <dbReference type="ARBA" id="ARBA00038168"/>
    </source>
</evidence>
<keyword evidence="17" id="KW-1185">Reference proteome</keyword>
<name>A0A6P4J099_DROKI</name>
<dbReference type="InterPro" id="IPR050668">
    <property type="entry name" value="Cytochrome_b5"/>
</dbReference>
<dbReference type="InterPro" id="IPR036400">
    <property type="entry name" value="Cyt_B5-like_heme/steroid_sf"/>
</dbReference>
<proteinExistence type="inferred from homology"/>
<gene>
    <name evidence="18" type="primary">LOC108079156</name>
</gene>
<dbReference type="PROSITE" id="PS00191">
    <property type="entry name" value="CYTOCHROME_B5_1"/>
    <property type="match status" value="1"/>
</dbReference>
<evidence type="ECO:0000256" key="10">
    <source>
        <dbReference type="ARBA" id="ARBA00023136"/>
    </source>
</evidence>
<evidence type="ECO:0000256" key="8">
    <source>
        <dbReference type="ARBA" id="ARBA00022982"/>
    </source>
</evidence>
<evidence type="ECO:0000256" key="14">
    <source>
        <dbReference type="RuleBase" id="RU362121"/>
    </source>
</evidence>
<dbReference type="GO" id="GO:0005789">
    <property type="term" value="C:endoplasmic reticulum membrane"/>
    <property type="evidence" value="ECO:0007669"/>
    <property type="project" value="UniProtKB-SubCell"/>
</dbReference>
<sequence length="111" mass="12233">MSKEISLATVKEHNKPNDLWLIIDNRVYDVTKFLLEHPGGEDSLLEVAGRDGTKEFNDVGHSSEAREILKKFYIGDLAAEDIAKKKGPISATPTEANQETAAAPKQCCILH</sequence>
<keyword evidence="4" id="KW-0812">Transmembrane</keyword>
<keyword evidence="10" id="KW-0472">Membrane</keyword>
<evidence type="ECO:0000256" key="13">
    <source>
        <dbReference type="ARBA" id="ARBA00039806"/>
    </source>
</evidence>
<dbReference type="PRINTS" id="PR00363">
    <property type="entry name" value="CYTOCHROMEB5"/>
</dbReference>
<dbReference type="SUPFAM" id="SSF55856">
    <property type="entry name" value="Cytochrome b5-like heme/steroid binding domain"/>
    <property type="match status" value="1"/>
</dbReference>
<dbReference type="GO" id="GO:0046872">
    <property type="term" value="F:metal ion binding"/>
    <property type="evidence" value="ECO:0007669"/>
    <property type="project" value="UniProtKB-UniRule"/>
</dbReference>
<organism evidence="17 18">
    <name type="scientific">Drosophila kikkawai</name>
    <name type="common">Fruit fly</name>
    <dbReference type="NCBI Taxonomy" id="30033"/>
    <lineage>
        <taxon>Eukaryota</taxon>
        <taxon>Metazoa</taxon>
        <taxon>Ecdysozoa</taxon>
        <taxon>Arthropoda</taxon>
        <taxon>Hexapoda</taxon>
        <taxon>Insecta</taxon>
        <taxon>Pterygota</taxon>
        <taxon>Neoptera</taxon>
        <taxon>Endopterygota</taxon>
        <taxon>Diptera</taxon>
        <taxon>Brachycera</taxon>
        <taxon>Muscomorpha</taxon>
        <taxon>Ephydroidea</taxon>
        <taxon>Drosophilidae</taxon>
        <taxon>Drosophila</taxon>
        <taxon>Sophophora</taxon>
    </lineage>
</organism>
<keyword evidence="9 14" id="KW-0408">Iron</keyword>
<evidence type="ECO:0000256" key="2">
    <source>
        <dbReference type="ARBA" id="ARBA00022448"/>
    </source>
</evidence>
<dbReference type="OrthoDB" id="260519at2759"/>
<feature type="region of interest" description="Disordered" evidence="15">
    <location>
        <begin position="87"/>
        <end position="106"/>
    </location>
</feature>
<dbReference type="RefSeq" id="XP_017028894.1">
    <property type="nucleotide sequence ID" value="XM_017173405.3"/>
</dbReference>
<comment type="similarity">
    <text evidence="12 14">Belongs to the cytochrome b5 family.</text>
</comment>
<dbReference type="Gene3D" id="3.10.120.10">
    <property type="entry name" value="Cytochrome b5-like heme/steroid binding domain"/>
    <property type="match status" value="1"/>
</dbReference>
<protein>
    <recommendedName>
        <fullName evidence="13">Cytochrome b5</fullName>
    </recommendedName>
</protein>
<keyword evidence="6" id="KW-0256">Endoplasmic reticulum</keyword>
<accession>A0A6P4J099</accession>
<comment type="subcellular location">
    <subcellularLocation>
        <location evidence="1">Endoplasmic reticulum membrane</location>
        <topology evidence="1">Single-pass membrane protein</topology>
        <orientation evidence="1">Cytoplasmic side</orientation>
    </subcellularLocation>
    <subcellularLocation>
        <location evidence="11">Microsome membrane</location>
        <topology evidence="11">Single-pass membrane protein</topology>
        <orientation evidence="11">Cytoplasmic side</orientation>
    </subcellularLocation>
</comment>
<keyword evidence="3 14" id="KW-0349">Heme</keyword>
<dbReference type="AlphaFoldDB" id="A0A6P4J099"/>
<feature type="compositionally biased region" description="Polar residues" evidence="15">
    <location>
        <begin position="91"/>
        <end position="100"/>
    </location>
</feature>
<dbReference type="PANTHER" id="PTHR19359:SF150">
    <property type="entry name" value="CYTOCHROME B5"/>
    <property type="match status" value="1"/>
</dbReference>
<evidence type="ECO:0000256" key="15">
    <source>
        <dbReference type="SAM" id="MobiDB-lite"/>
    </source>
</evidence>
<keyword evidence="2" id="KW-0813">Transport</keyword>
<dbReference type="PANTHER" id="PTHR19359">
    <property type="entry name" value="CYTOCHROME B5"/>
    <property type="match status" value="1"/>
</dbReference>
<keyword evidence="7" id="KW-0492">Microsome</keyword>
<evidence type="ECO:0000313" key="18">
    <source>
        <dbReference type="RefSeq" id="XP_017028894.1"/>
    </source>
</evidence>
<keyword evidence="8" id="KW-0249">Electron transport</keyword>
<dbReference type="Pfam" id="PF00173">
    <property type="entry name" value="Cyt-b5"/>
    <property type="match status" value="1"/>
</dbReference>
<evidence type="ECO:0000313" key="17">
    <source>
        <dbReference type="Proteomes" id="UP001652661"/>
    </source>
</evidence>
<dbReference type="PROSITE" id="PS50255">
    <property type="entry name" value="CYTOCHROME_B5_2"/>
    <property type="match status" value="1"/>
</dbReference>
<dbReference type="Proteomes" id="UP001652661">
    <property type="component" value="Chromosome X"/>
</dbReference>
<dbReference type="InterPro" id="IPR001199">
    <property type="entry name" value="Cyt_B5-like_heme/steroid-bd"/>
</dbReference>
<evidence type="ECO:0000256" key="1">
    <source>
        <dbReference type="ARBA" id="ARBA00004131"/>
    </source>
</evidence>
<evidence type="ECO:0000256" key="11">
    <source>
        <dbReference type="ARBA" id="ARBA00037877"/>
    </source>
</evidence>
<dbReference type="GeneID" id="108079156"/>
<reference evidence="18" key="1">
    <citation type="submission" date="2025-08" db="UniProtKB">
        <authorList>
            <consortium name="RefSeq"/>
        </authorList>
    </citation>
    <scope>IDENTIFICATION</scope>
    <source>
        <strain evidence="18">14028-0561.14</strain>
        <tissue evidence="18">Whole fly</tissue>
    </source>
</reference>
<evidence type="ECO:0000259" key="16">
    <source>
        <dbReference type="PROSITE" id="PS50255"/>
    </source>
</evidence>
<feature type="domain" description="Cytochrome b5 heme-binding" evidence="16">
    <location>
        <begin position="2"/>
        <end position="78"/>
    </location>
</feature>
<dbReference type="GO" id="GO:0020037">
    <property type="term" value="F:heme binding"/>
    <property type="evidence" value="ECO:0007669"/>
    <property type="project" value="UniProtKB-UniRule"/>
</dbReference>
<dbReference type="InterPro" id="IPR018506">
    <property type="entry name" value="Cyt_B5_heme-BS"/>
</dbReference>